<dbReference type="AlphaFoldDB" id="A0A915ISH7"/>
<proteinExistence type="predicted"/>
<dbReference type="Proteomes" id="UP000887565">
    <property type="component" value="Unplaced"/>
</dbReference>
<keyword evidence="1" id="KW-1185">Reference proteome</keyword>
<reference evidence="2" key="1">
    <citation type="submission" date="2022-11" db="UniProtKB">
        <authorList>
            <consortium name="WormBaseParasite"/>
        </authorList>
    </citation>
    <scope>IDENTIFICATION</scope>
</reference>
<protein>
    <submittedName>
        <fullName evidence="2">Uncharacterized protein</fullName>
    </submittedName>
</protein>
<accession>A0A915ISH7</accession>
<name>A0A915ISH7_ROMCU</name>
<evidence type="ECO:0000313" key="2">
    <source>
        <dbReference type="WBParaSite" id="nRc.2.0.1.t16982-RA"/>
    </source>
</evidence>
<organism evidence="1 2">
    <name type="scientific">Romanomermis culicivorax</name>
    <name type="common">Nematode worm</name>
    <dbReference type="NCBI Taxonomy" id="13658"/>
    <lineage>
        <taxon>Eukaryota</taxon>
        <taxon>Metazoa</taxon>
        <taxon>Ecdysozoa</taxon>
        <taxon>Nematoda</taxon>
        <taxon>Enoplea</taxon>
        <taxon>Dorylaimia</taxon>
        <taxon>Mermithida</taxon>
        <taxon>Mermithoidea</taxon>
        <taxon>Mermithidae</taxon>
        <taxon>Romanomermis</taxon>
    </lineage>
</organism>
<dbReference type="WBParaSite" id="nRc.2.0.1.t16982-RA">
    <property type="protein sequence ID" value="nRc.2.0.1.t16982-RA"/>
    <property type="gene ID" value="nRc.2.0.1.g16982"/>
</dbReference>
<sequence length="60" mass="6982">MYSENENIYASWQPCHTITVITKYDEAKSFPKETVLHTCLDTSIDSSARMKAKWVKNQNK</sequence>
<evidence type="ECO:0000313" key="1">
    <source>
        <dbReference type="Proteomes" id="UP000887565"/>
    </source>
</evidence>